<accession>A0ABR1TN65</accession>
<dbReference type="Proteomes" id="UP001446871">
    <property type="component" value="Unassembled WGS sequence"/>
</dbReference>
<evidence type="ECO:0000313" key="1">
    <source>
        <dbReference type="EMBL" id="KAK8047149.1"/>
    </source>
</evidence>
<evidence type="ECO:0000313" key="2">
    <source>
        <dbReference type="Proteomes" id="UP001446871"/>
    </source>
</evidence>
<organism evidence="1 2">
    <name type="scientific">Apiospora saccharicola</name>
    <dbReference type="NCBI Taxonomy" id="335842"/>
    <lineage>
        <taxon>Eukaryota</taxon>
        <taxon>Fungi</taxon>
        <taxon>Dikarya</taxon>
        <taxon>Ascomycota</taxon>
        <taxon>Pezizomycotina</taxon>
        <taxon>Sordariomycetes</taxon>
        <taxon>Xylariomycetidae</taxon>
        <taxon>Amphisphaeriales</taxon>
        <taxon>Apiosporaceae</taxon>
        <taxon>Apiospora</taxon>
    </lineage>
</organism>
<sequence>MPSECTIATTTAAAPGKPGATPDASNFYIVGYWQEGSNEIWPNTGWLGATTNKGELSYQRITNSTVSPEGWWIWVLDPTNGALKIDHSDYYAMYDPRTEHAAGTDEAWVVVGRWPDKSQPPVLPLVHCDEGARYGENVRAMTCTGDGGYSTLGWCLYTYGEGNALVLGKTGKPSCGPALTMRQDRDLKTTG</sequence>
<proteinExistence type="predicted"/>
<protein>
    <submittedName>
        <fullName evidence="1">Uncharacterized protein</fullName>
    </submittedName>
</protein>
<comment type="caution">
    <text evidence="1">The sequence shown here is derived from an EMBL/GenBank/DDBJ whole genome shotgun (WGS) entry which is preliminary data.</text>
</comment>
<name>A0ABR1TN65_9PEZI</name>
<keyword evidence="2" id="KW-1185">Reference proteome</keyword>
<gene>
    <name evidence="1" type="ORF">PG996_015213</name>
</gene>
<reference evidence="1 2" key="1">
    <citation type="submission" date="2023-01" db="EMBL/GenBank/DDBJ databases">
        <title>Analysis of 21 Apiospora genomes using comparative genomics revels a genus with tremendous synthesis potential of carbohydrate active enzymes and secondary metabolites.</title>
        <authorList>
            <person name="Sorensen T."/>
        </authorList>
    </citation>
    <scope>NUCLEOTIDE SEQUENCE [LARGE SCALE GENOMIC DNA]</scope>
    <source>
        <strain evidence="1 2">CBS 83171</strain>
    </source>
</reference>
<dbReference type="EMBL" id="JAQQWM010000009">
    <property type="protein sequence ID" value="KAK8047149.1"/>
    <property type="molecule type" value="Genomic_DNA"/>
</dbReference>